<reference evidence="3 4" key="1">
    <citation type="submission" date="2018-12" db="EMBL/GenBank/DDBJ databases">
        <title>Complete genome sequencing of Tabrizicola sp. K13M18.</title>
        <authorList>
            <person name="Bae J.-W."/>
        </authorList>
    </citation>
    <scope>NUCLEOTIDE SEQUENCE [LARGE SCALE GENOMIC DNA]</scope>
    <source>
        <strain evidence="3 4">K13M18</strain>
    </source>
</reference>
<dbReference type="Proteomes" id="UP000282002">
    <property type="component" value="Chromosome"/>
</dbReference>
<keyword evidence="1" id="KW-1133">Transmembrane helix</keyword>
<accession>A0A3S8U4N6</accession>
<gene>
    <name evidence="3" type="ORF">EI545_06740</name>
</gene>
<keyword evidence="1" id="KW-0472">Membrane</keyword>
<dbReference type="KEGG" id="taw:EI545_06740"/>
<dbReference type="InterPro" id="IPR009936">
    <property type="entry name" value="DUF1468"/>
</dbReference>
<protein>
    <submittedName>
        <fullName evidence="3">Tripartite tricarboxylate transporter TctB family protein</fullName>
    </submittedName>
</protein>
<evidence type="ECO:0000313" key="4">
    <source>
        <dbReference type="Proteomes" id="UP000282002"/>
    </source>
</evidence>
<dbReference type="EMBL" id="CP034328">
    <property type="protein sequence ID" value="AZL58557.1"/>
    <property type="molecule type" value="Genomic_DNA"/>
</dbReference>
<evidence type="ECO:0000256" key="1">
    <source>
        <dbReference type="SAM" id="Phobius"/>
    </source>
</evidence>
<evidence type="ECO:0000259" key="2">
    <source>
        <dbReference type="Pfam" id="PF07331"/>
    </source>
</evidence>
<feature type="transmembrane region" description="Helical" evidence="1">
    <location>
        <begin position="145"/>
        <end position="166"/>
    </location>
</feature>
<keyword evidence="1" id="KW-0812">Transmembrane</keyword>
<dbReference type="AlphaFoldDB" id="A0A3S8U4N6"/>
<name>A0A3S8U4N6_9RHOB</name>
<organism evidence="3 4">
    <name type="scientific">Tabrizicola piscis</name>
    <dbReference type="NCBI Taxonomy" id="2494374"/>
    <lineage>
        <taxon>Bacteria</taxon>
        <taxon>Pseudomonadati</taxon>
        <taxon>Pseudomonadota</taxon>
        <taxon>Alphaproteobacteria</taxon>
        <taxon>Rhodobacterales</taxon>
        <taxon>Paracoccaceae</taxon>
        <taxon>Tabrizicola</taxon>
    </lineage>
</organism>
<feature type="domain" description="DUF1468" evidence="2">
    <location>
        <begin position="16"/>
        <end position="171"/>
    </location>
</feature>
<sequence>MSNVSSVRFRIHRDVWIGLGTIVFSLLYWLAADDIPISPLDGQVNAAMIPKTLAWAMVLFSLLLIGRALLVEWFFVSAARKAGGPVEREVDEEAKSFTKAEHLKAFGILVIGVAYLLILPTLGYILSMALLIFVVSVYIGAKAGWYSAGVGVVLAVCYYLLFVRLLSIPLPSGFWPVFF</sequence>
<feature type="transmembrane region" description="Helical" evidence="1">
    <location>
        <begin position="15"/>
        <end position="32"/>
    </location>
</feature>
<feature type="transmembrane region" description="Helical" evidence="1">
    <location>
        <begin position="106"/>
        <end position="139"/>
    </location>
</feature>
<dbReference type="RefSeq" id="WP_125324758.1">
    <property type="nucleotide sequence ID" value="NZ_CP034328.1"/>
</dbReference>
<keyword evidence="4" id="KW-1185">Reference proteome</keyword>
<evidence type="ECO:0000313" key="3">
    <source>
        <dbReference type="EMBL" id="AZL58557.1"/>
    </source>
</evidence>
<dbReference type="OrthoDB" id="7779102at2"/>
<proteinExistence type="predicted"/>
<dbReference type="Pfam" id="PF07331">
    <property type="entry name" value="TctB"/>
    <property type="match status" value="1"/>
</dbReference>
<feature type="transmembrane region" description="Helical" evidence="1">
    <location>
        <begin position="52"/>
        <end position="75"/>
    </location>
</feature>